<dbReference type="Proteomes" id="UP001157091">
    <property type="component" value="Unassembled WGS sequence"/>
</dbReference>
<feature type="chain" id="PRO_5045515530" evidence="2">
    <location>
        <begin position="28"/>
        <end position="328"/>
    </location>
</feature>
<evidence type="ECO:0000313" key="4">
    <source>
        <dbReference type="Proteomes" id="UP001157091"/>
    </source>
</evidence>
<dbReference type="EMBL" id="BSUK01000001">
    <property type="protein sequence ID" value="GMA25843.1"/>
    <property type="molecule type" value="Genomic_DNA"/>
</dbReference>
<name>A0ABQ6I4Z8_9MICO</name>
<reference evidence="4" key="1">
    <citation type="journal article" date="2019" name="Int. J. Syst. Evol. Microbiol.">
        <title>The Global Catalogue of Microorganisms (GCM) 10K type strain sequencing project: providing services to taxonomists for standard genome sequencing and annotation.</title>
        <authorList>
            <consortium name="The Broad Institute Genomics Platform"/>
            <consortium name="The Broad Institute Genome Sequencing Center for Infectious Disease"/>
            <person name="Wu L."/>
            <person name="Ma J."/>
        </authorList>
    </citation>
    <scope>NUCLEOTIDE SEQUENCE [LARGE SCALE GENOMIC DNA]</scope>
    <source>
        <strain evidence="4">NBRC 106348</strain>
    </source>
</reference>
<gene>
    <name evidence="3" type="ORF">GCM10025864_36020</name>
</gene>
<keyword evidence="4" id="KW-1185">Reference proteome</keyword>
<feature type="region of interest" description="Disordered" evidence="1">
    <location>
        <begin position="259"/>
        <end position="328"/>
    </location>
</feature>
<keyword evidence="2" id="KW-0732">Signal</keyword>
<evidence type="ECO:0000256" key="2">
    <source>
        <dbReference type="SAM" id="SignalP"/>
    </source>
</evidence>
<organism evidence="3 4">
    <name type="scientific">Luteimicrobium album</name>
    <dbReference type="NCBI Taxonomy" id="1054550"/>
    <lineage>
        <taxon>Bacteria</taxon>
        <taxon>Bacillati</taxon>
        <taxon>Actinomycetota</taxon>
        <taxon>Actinomycetes</taxon>
        <taxon>Micrococcales</taxon>
        <taxon>Luteimicrobium</taxon>
    </lineage>
</organism>
<evidence type="ECO:0000256" key="1">
    <source>
        <dbReference type="SAM" id="MobiDB-lite"/>
    </source>
</evidence>
<proteinExistence type="predicted"/>
<feature type="compositionally biased region" description="Low complexity" evidence="1">
    <location>
        <begin position="311"/>
        <end position="328"/>
    </location>
</feature>
<feature type="signal peptide" evidence="2">
    <location>
        <begin position="1"/>
        <end position="27"/>
    </location>
</feature>
<comment type="caution">
    <text evidence="3">The sequence shown here is derived from an EMBL/GenBank/DDBJ whole genome shotgun (WGS) entry which is preliminary data.</text>
</comment>
<protein>
    <submittedName>
        <fullName evidence="3">Uncharacterized protein</fullName>
    </submittedName>
</protein>
<sequence>MGARRRRLVRVTGVVAVVALSAGAAWAVLPDDAEDPAAATAADCSATEVATMGEAAELAVACGHDVAAIESYDPWSSLQATPDGFVRQVENAGAVRTDLSGAWEPVDPSIVKDPQTGELKIASPVYDVSLDADSPEKLISMSTDAGSVSMGLPLDLGESVVEGASVSWPVLNASGEAIDGALVRVDVQPDATGVTPVVEVANRDAYDEVAKSAGPGGLAFRVTTTSGLTVAPSGSADAGFEVRDGVGEKVFEGGRALQWDSSGATEPGAAEEPEPVPPAAGTVPDSGASLVDGAEAAPGLERSAGDTEANLELTTLSDRSLTLSPMRR</sequence>
<evidence type="ECO:0000313" key="3">
    <source>
        <dbReference type="EMBL" id="GMA25843.1"/>
    </source>
</evidence>
<accession>A0ABQ6I4Z8</accession>